<comment type="caution">
    <text evidence="1">The sequence shown here is derived from an EMBL/GenBank/DDBJ whole genome shotgun (WGS) entry which is preliminary data.</text>
</comment>
<protein>
    <submittedName>
        <fullName evidence="1">Uncharacterized protein</fullName>
    </submittedName>
</protein>
<dbReference type="Proteomes" id="UP001232148">
    <property type="component" value="Unassembled WGS sequence"/>
</dbReference>
<gene>
    <name evidence="1" type="ORF">LX32DRAFT_635390</name>
</gene>
<dbReference type="EMBL" id="MU842822">
    <property type="protein sequence ID" value="KAK2033453.1"/>
    <property type="molecule type" value="Genomic_DNA"/>
</dbReference>
<name>A0AAD9HR21_9PEZI</name>
<evidence type="ECO:0000313" key="1">
    <source>
        <dbReference type="EMBL" id="KAK2033453.1"/>
    </source>
</evidence>
<reference evidence="1" key="1">
    <citation type="submission" date="2021-06" db="EMBL/GenBank/DDBJ databases">
        <title>Comparative genomics, transcriptomics and evolutionary studies reveal genomic signatures of adaptation to plant cell wall in hemibiotrophic fungi.</title>
        <authorList>
            <consortium name="DOE Joint Genome Institute"/>
            <person name="Baroncelli R."/>
            <person name="Diaz J.F."/>
            <person name="Benocci T."/>
            <person name="Peng M."/>
            <person name="Battaglia E."/>
            <person name="Haridas S."/>
            <person name="Andreopoulos W."/>
            <person name="Labutti K."/>
            <person name="Pangilinan J."/>
            <person name="Floch G.L."/>
            <person name="Makela M.R."/>
            <person name="Henrissat B."/>
            <person name="Grigoriev I.V."/>
            <person name="Crouch J.A."/>
            <person name="De Vries R.P."/>
            <person name="Sukno S.A."/>
            <person name="Thon M.R."/>
        </authorList>
    </citation>
    <scope>NUCLEOTIDE SEQUENCE</scope>
    <source>
        <strain evidence="1">MAFF235873</strain>
    </source>
</reference>
<dbReference type="AlphaFoldDB" id="A0AAD9HR21"/>
<sequence length="130" mass="13710">MAAKTTGKQVRGKSVILSFYTTVPSAWAKAAKRLPARPLARTRLVSPWCTRSHGGRAADLCGLGWAGSMEASDAAEGGHCNASLAAAYAECLTMTGVFFCGHRWCTVVGLRDMKAARSPSPAPVSSPRRT</sequence>
<keyword evidence="2" id="KW-1185">Reference proteome</keyword>
<proteinExistence type="predicted"/>
<organism evidence="1 2">
    <name type="scientific">Colletotrichum zoysiae</name>
    <dbReference type="NCBI Taxonomy" id="1216348"/>
    <lineage>
        <taxon>Eukaryota</taxon>
        <taxon>Fungi</taxon>
        <taxon>Dikarya</taxon>
        <taxon>Ascomycota</taxon>
        <taxon>Pezizomycotina</taxon>
        <taxon>Sordariomycetes</taxon>
        <taxon>Hypocreomycetidae</taxon>
        <taxon>Glomerellales</taxon>
        <taxon>Glomerellaceae</taxon>
        <taxon>Colletotrichum</taxon>
        <taxon>Colletotrichum graminicola species complex</taxon>
    </lineage>
</organism>
<accession>A0AAD9HR21</accession>
<evidence type="ECO:0000313" key="2">
    <source>
        <dbReference type="Proteomes" id="UP001232148"/>
    </source>
</evidence>